<dbReference type="SUPFAM" id="SSF51735">
    <property type="entry name" value="NAD(P)-binding Rossmann-fold domains"/>
    <property type="match status" value="1"/>
</dbReference>
<evidence type="ECO:0000256" key="2">
    <source>
        <dbReference type="ARBA" id="ARBA00023445"/>
    </source>
</evidence>
<evidence type="ECO:0000259" key="3">
    <source>
        <dbReference type="Pfam" id="PF01370"/>
    </source>
</evidence>
<feature type="domain" description="NAD-dependent epimerase/dehydratase" evidence="3">
    <location>
        <begin position="9"/>
        <end position="247"/>
    </location>
</feature>
<organism evidence="4 5">
    <name type="scientific">Halteria grandinella</name>
    <dbReference type="NCBI Taxonomy" id="5974"/>
    <lineage>
        <taxon>Eukaryota</taxon>
        <taxon>Sar</taxon>
        <taxon>Alveolata</taxon>
        <taxon>Ciliophora</taxon>
        <taxon>Intramacronucleata</taxon>
        <taxon>Spirotrichea</taxon>
        <taxon>Stichotrichia</taxon>
        <taxon>Sporadotrichida</taxon>
        <taxon>Halteriidae</taxon>
        <taxon>Halteria</taxon>
    </lineage>
</organism>
<dbReference type="Gene3D" id="3.40.50.720">
    <property type="entry name" value="NAD(P)-binding Rossmann-like Domain"/>
    <property type="match status" value="1"/>
</dbReference>
<dbReference type="PANTHER" id="PTHR10366">
    <property type="entry name" value="NAD DEPENDENT EPIMERASE/DEHYDRATASE"/>
    <property type="match status" value="1"/>
</dbReference>
<keyword evidence="1" id="KW-0560">Oxidoreductase</keyword>
<name>A0A8J8NMY4_HALGN</name>
<sequence>MVESSKKKVVITGISGFLGSQVCLYFLNDGGFHVRGTVRDTTNEKKLAPLRKGFGDKYEQLELFQADLLNPESLDAAIAGQDFVVHTASPFPITTPKKEDDLIKPAVEGTLAVLRAAHKHKVKRVVVTSSCAAIFVQSAQNHKDRFTEEDWTDVTVAGAYEKSKTLAEKAAWDFVNALPQDEKFELVCINPFLIQGPSLIASDFSSGQIIKKIMTGEFPGMPKVMMPVVDVRDVAFAHLQGIKVPEAAGQRFALVAENLWFKNYAETLKEAYPQYKFKTGEIGFCPVKVVSWFDSSAKQILPMWGRIINVDNTKSKTVLGVQYHDGRESIREMAKSMIQYGVIPDKKKK</sequence>
<protein>
    <recommendedName>
        <fullName evidence="3">NAD-dependent epimerase/dehydratase domain-containing protein</fullName>
    </recommendedName>
</protein>
<dbReference type="OrthoDB" id="442325at2759"/>
<dbReference type="FunFam" id="3.40.50.720:FF:000336">
    <property type="entry name" value="Aldehyde reductase"/>
    <property type="match status" value="1"/>
</dbReference>
<proteinExistence type="inferred from homology"/>
<comment type="similarity">
    <text evidence="2">Belongs to the NAD(P)-dependent epimerase/dehydratase family. Dihydroflavonol-4-reductase subfamily.</text>
</comment>
<reference evidence="4" key="1">
    <citation type="submission" date="2019-06" db="EMBL/GenBank/DDBJ databases">
        <authorList>
            <person name="Zheng W."/>
        </authorList>
    </citation>
    <scope>NUCLEOTIDE SEQUENCE</scope>
    <source>
        <strain evidence="4">QDHG01</strain>
    </source>
</reference>
<dbReference type="EMBL" id="RRYP01011946">
    <property type="protein sequence ID" value="TNV77415.1"/>
    <property type="molecule type" value="Genomic_DNA"/>
</dbReference>
<dbReference type="InterPro" id="IPR036291">
    <property type="entry name" value="NAD(P)-bd_dom_sf"/>
</dbReference>
<evidence type="ECO:0000313" key="4">
    <source>
        <dbReference type="EMBL" id="TNV77415.1"/>
    </source>
</evidence>
<dbReference type="AlphaFoldDB" id="A0A8J8NMY4"/>
<keyword evidence="5" id="KW-1185">Reference proteome</keyword>
<dbReference type="CDD" id="cd05227">
    <property type="entry name" value="AR_SDR_e"/>
    <property type="match status" value="1"/>
</dbReference>
<dbReference type="InterPro" id="IPR001509">
    <property type="entry name" value="Epimerase_deHydtase"/>
</dbReference>
<gene>
    <name evidence="4" type="ORF">FGO68_gene11878</name>
</gene>
<dbReference type="PANTHER" id="PTHR10366:SF564">
    <property type="entry name" value="STEROL-4-ALPHA-CARBOXYLATE 3-DEHYDROGENASE, DECARBOXYLATING"/>
    <property type="match status" value="1"/>
</dbReference>
<dbReference type="Proteomes" id="UP000785679">
    <property type="component" value="Unassembled WGS sequence"/>
</dbReference>
<comment type="caution">
    <text evidence="4">The sequence shown here is derived from an EMBL/GenBank/DDBJ whole genome shotgun (WGS) entry which is preliminary data.</text>
</comment>
<dbReference type="Pfam" id="PF01370">
    <property type="entry name" value="Epimerase"/>
    <property type="match status" value="1"/>
</dbReference>
<dbReference type="GO" id="GO:0016616">
    <property type="term" value="F:oxidoreductase activity, acting on the CH-OH group of donors, NAD or NADP as acceptor"/>
    <property type="evidence" value="ECO:0007669"/>
    <property type="project" value="TreeGrafter"/>
</dbReference>
<evidence type="ECO:0000256" key="1">
    <source>
        <dbReference type="ARBA" id="ARBA00023002"/>
    </source>
</evidence>
<dbReference type="InterPro" id="IPR050425">
    <property type="entry name" value="NAD(P)_dehydrat-like"/>
</dbReference>
<accession>A0A8J8NMY4</accession>
<evidence type="ECO:0000313" key="5">
    <source>
        <dbReference type="Proteomes" id="UP000785679"/>
    </source>
</evidence>